<dbReference type="STRING" id="1508404.JMA_10880"/>
<keyword evidence="1" id="KW-0472">Membrane</keyword>
<organism evidence="2 3">
    <name type="scientific">Jeotgalibacillus malaysiensis</name>
    <dbReference type="NCBI Taxonomy" id="1508404"/>
    <lineage>
        <taxon>Bacteria</taxon>
        <taxon>Bacillati</taxon>
        <taxon>Bacillota</taxon>
        <taxon>Bacilli</taxon>
        <taxon>Bacillales</taxon>
        <taxon>Caryophanaceae</taxon>
        <taxon>Jeotgalibacillus</taxon>
    </lineage>
</organism>
<keyword evidence="3" id="KW-1185">Reference proteome</keyword>
<feature type="transmembrane region" description="Helical" evidence="1">
    <location>
        <begin position="53"/>
        <end position="75"/>
    </location>
</feature>
<feature type="transmembrane region" description="Helical" evidence="1">
    <location>
        <begin position="5"/>
        <end position="22"/>
    </location>
</feature>
<dbReference type="KEGG" id="jeo:JMA_10880"/>
<keyword evidence="1" id="KW-1133">Transmembrane helix</keyword>
<name>A0A0B5AJ86_9BACL</name>
<dbReference type="BioCyc" id="JESP1508404:G14D9-10320-MONOMER"/>
<accession>A0A0B5AJ86</accession>
<dbReference type="AlphaFoldDB" id="A0A0B5AJ86"/>
<feature type="transmembrane region" description="Helical" evidence="1">
    <location>
        <begin position="28"/>
        <end position="46"/>
    </location>
</feature>
<dbReference type="OrthoDB" id="2942989at2"/>
<evidence type="ECO:0000313" key="2">
    <source>
        <dbReference type="EMBL" id="AJD90405.1"/>
    </source>
</evidence>
<evidence type="ECO:0000313" key="3">
    <source>
        <dbReference type="Proteomes" id="UP000031449"/>
    </source>
</evidence>
<dbReference type="EMBL" id="CP009416">
    <property type="protein sequence ID" value="AJD90405.1"/>
    <property type="molecule type" value="Genomic_DNA"/>
</dbReference>
<evidence type="ECO:0008006" key="4">
    <source>
        <dbReference type="Google" id="ProtNLM"/>
    </source>
</evidence>
<dbReference type="HOGENOM" id="CLU_2617266_0_0_9"/>
<dbReference type="Proteomes" id="UP000031449">
    <property type="component" value="Chromosome"/>
</dbReference>
<proteinExistence type="predicted"/>
<gene>
    <name evidence="2" type="ORF">JMA_10880</name>
</gene>
<sequence>MRNMITNILSGIVIIVAGYSFLSGDRSVIPFYMFPLALLLLIIGVERLKDYKLLFGVFSIAVSAFVFFVAGYVSFNGH</sequence>
<reference evidence="2 3" key="1">
    <citation type="submission" date="2014-08" db="EMBL/GenBank/DDBJ databases">
        <title>Complete genome of a marine bacteria Jeotgalibacillus malaysiensis.</title>
        <authorList>
            <person name="Yaakop A.S."/>
            <person name="Chan K.-G."/>
            <person name="Goh K.M."/>
        </authorList>
    </citation>
    <scope>NUCLEOTIDE SEQUENCE [LARGE SCALE GENOMIC DNA]</scope>
    <source>
        <strain evidence="2 3">D5</strain>
    </source>
</reference>
<protein>
    <recommendedName>
        <fullName evidence="4">DUF3953 domain-containing protein</fullName>
    </recommendedName>
</protein>
<evidence type="ECO:0000256" key="1">
    <source>
        <dbReference type="SAM" id="Phobius"/>
    </source>
</evidence>
<keyword evidence="1" id="KW-0812">Transmembrane</keyword>